<dbReference type="NCBIfam" id="TIGR00087">
    <property type="entry name" value="surE"/>
    <property type="match status" value="1"/>
</dbReference>
<dbReference type="PANTHER" id="PTHR30457:SF12">
    <property type="entry name" value="5'_3'-NUCLEOTIDASE SURE"/>
    <property type="match status" value="1"/>
</dbReference>
<dbReference type="Pfam" id="PF01975">
    <property type="entry name" value="SurE"/>
    <property type="match status" value="1"/>
</dbReference>
<reference evidence="9 10" key="1">
    <citation type="submission" date="2022-03" db="EMBL/GenBank/DDBJ databases">
        <title>Parabacteroides sp. nov. isolated from swine feces.</title>
        <authorList>
            <person name="Bak J.E."/>
        </authorList>
    </citation>
    <scope>NUCLEOTIDE SEQUENCE [LARGE SCALE GENOMIC DNA]</scope>
    <source>
        <strain evidence="9 10">AGMB00274</strain>
    </source>
</reference>
<sequence>MERNNRPLILITNDDGFRAKGIQELIKALKDLGELVVMAPDGPRSGMSSAITSLIPIKYKVEWEEPGVTVYSCTGTPVDCVKLAINEVLDREPDLLVSGINHGGNMAICVNYSGTMGATAEGCIFGVPSLGVSLLDHRADADFTECCRLGRLTAEKILEKGLPHGTYLNLNVPTDIPVKGLKICRQADGRWVKEFKRGEDAAGQTVFWLTGYFRNDDQHDDNDDKLLNEGYASLVPCKIDITDYAFMQELQTWDL</sequence>
<gene>
    <name evidence="7 9" type="primary">surE</name>
    <name evidence="9" type="ORF">MUN53_03730</name>
</gene>
<evidence type="ECO:0000256" key="6">
    <source>
        <dbReference type="ARBA" id="ARBA00022801"/>
    </source>
</evidence>
<evidence type="ECO:0000259" key="8">
    <source>
        <dbReference type="Pfam" id="PF01975"/>
    </source>
</evidence>
<dbReference type="NCBIfam" id="NF001492">
    <property type="entry name" value="PRK00346.2-2"/>
    <property type="match status" value="1"/>
</dbReference>
<comment type="caution">
    <text evidence="9">The sequence shown here is derived from an EMBL/GenBank/DDBJ whole genome shotgun (WGS) entry which is preliminary data.</text>
</comment>
<dbReference type="PANTHER" id="PTHR30457">
    <property type="entry name" value="5'-NUCLEOTIDASE SURE"/>
    <property type="match status" value="1"/>
</dbReference>
<organism evidence="9 10">
    <name type="scientific">Parabacteroides faecalis</name>
    <dbReference type="NCBI Taxonomy" id="2924040"/>
    <lineage>
        <taxon>Bacteria</taxon>
        <taxon>Pseudomonadati</taxon>
        <taxon>Bacteroidota</taxon>
        <taxon>Bacteroidia</taxon>
        <taxon>Bacteroidales</taxon>
        <taxon>Tannerellaceae</taxon>
        <taxon>Parabacteroides</taxon>
    </lineage>
</organism>
<comment type="catalytic activity">
    <reaction evidence="1 7">
        <text>a ribonucleoside 5'-phosphate + H2O = a ribonucleoside + phosphate</text>
        <dbReference type="Rhea" id="RHEA:12484"/>
        <dbReference type="ChEBI" id="CHEBI:15377"/>
        <dbReference type="ChEBI" id="CHEBI:18254"/>
        <dbReference type="ChEBI" id="CHEBI:43474"/>
        <dbReference type="ChEBI" id="CHEBI:58043"/>
        <dbReference type="EC" id="3.1.3.5"/>
    </reaction>
</comment>
<feature type="binding site" evidence="7">
    <location>
        <position position="45"/>
    </location>
    <ligand>
        <name>a divalent metal cation</name>
        <dbReference type="ChEBI" id="CHEBI:60240"/>
    </ligand>
</feature>
<evidence type="ECO:0000256" key="4">
    <source>
        <dbReference type="ARBA" id="ARBA00022723"/>
    </source>
</evidence>
<dbReference type="InterPro" id="IPR030048">
    <property type="entry name" value="SurE"/>
</dbReference>
<dbReference type="GO" id="GO:0008254">
    <property type="term" value="F:3'-nucleotidase activity"/>
    <property type="evidence" value="ECO:0007669"/>
    <property type="project" value="UniProtKB-EC"/>
</dbReference>
<keyword evidence="3 7" id="KW-0963">Cytoplasm</keyword>
<name>A0ABT0BY69_9BACT</name>
<feature type="domain" description="Survival protein SurE-like phosphatase/nucleotidase" evidence="8">
    <location>
        <begin position="9"/>
        <end position="191"/>
    </location>
</feature>
<dbReference type="EC" id="3.1.3.5" evidence="7"/>
<dbReference type="SUPFAM" id="SSF64167">
    <property type="entry name" value="SurE-like"/>
    <property type="match status" value="1"/>
</dbReference>
<dbReference type="HAMAP" id="MF_00060">
    <property type="entry name" value="SurE"/>
    <property type="match status" value="1"/>
</dbReference>
<dbReference type="Proteomes" id="UP001165444">
    <property type="component" value="Unassembled WGS sequence"/>
</dbReference>
<feature type="binding site" evidence="7">
    <location>
        <position position="15"/>
    </location>
    <ligand>
        <name>a divalent metal cation</name>
        <dbReference type="ChEBI" id="CHEBI:60240"/>
    </ligand>
</feature>
<proteinExistence type="inferred from homology"/>
<keyword evidence="10" id="KW-1185">Reference proteome</keyword>
<comment type="function">
    <text evidence="7">Nucleotidase that shows phosphatase activity on nucleoside 5'-monophosphates.</text>
</comment>
<comment type="subcellular location">
    <subcellularLocation>
        <location evidence="7">Cytoplasm</location>
    </subcellularLocation>
</comment>
<keyword evidence="6 7" id="KW-0378">Hydrolase</keyword>
<evidence type="ECO:0000256" key="2">
    <source>
        <dbReference type="ARBA" id="ARBA00011062"/>
    </source>
</evidence>
<evidence type="ECO:0000256" key="5">
    <source>
        <dbReference type="ARBA" id="ARBA00022741"/>
    </source>
</evidence>
<keyword evidence="4 7" id="KW-0479">Metal-binding</keyword>
<dbReference type="RefSeq" id="WP_243323470.1">
    <property type="nucleotide sequence ID" value="NZ_JAKZMM010000006.1"/>
</dbReference>
<protein>
    <recommendedName>
        <fullName evidence="7">5'-nucleotidase SurE</fullName>
        <ecNumber evidence="7">3.1.3.5</ecNumber>
    </recommendedName>
    <alternativeName>
        <fullName evidence="7">Nucleoside 5'-monophosphate phosphohydrolase</fullName>
    </alternativeName>
</protein>
<comment type="cofactor">
    <cofactor evidence="7">
        <name>a divalent metal cation</name>
        <dbReference type="ChEBI" id="CHEBI:60240"/>
    </cofactor>
    <text evidence="7">Binds 1 divalent metal cation per subunit.</text>
</comment>
<evidence type="ECO:0000256" key="3">
    <source>
        <dbReference type="ARBA" id="ARBA00022490"/>
    </source>
</evidence>
<comment type="similarity">
    <text evidence="2 7">Belongs to the SurE nucleotidase family.</text>
</comment>
<dbReference type="InterPro" id="IPR036523">
    <property type="entry name" value="SurE-like_sf"/>
</dbReference>
<dbReference type="InterPro" id="IPR002828">
    <property type="entry name" value="SurE-like_Pase/nucleotidase"/>
</dbReference>
<feature type="binding site" evidence="7">
    <location>
        <position position="14"/>
    </location>
    <ligand>
        <name>a divalent metal cation</name>
        <dbReference type="ChEBI" id="CHEBI:60240"/>
    </ligand>
</feature>
<keyword evidence="5 7" id="KW-0547">Nucleotide-binding</keyword>
<feature type="binding site" evidence="7">
    <location>
        <position position="101"/>
    </location>
    <ligand>
        <name>a divalent metal cation</name>
        <dbReference type="ChEBI" id="CHEBI:60240"/>
    </ligand>
</feature>
<dbReference type="EMBL" id="JAKZMM010000006">
    <property type="protein sequence ID" value="MCJ2379724.1"/>
    <property type="molecule type" value="Genomic_DNA"/>
</dbReference>
<evidence type="ECO:0000313" key="10">
    <source>
        <dbReference type="Proteomes" id="UP001165444"/>
    </source>
</evidence>
<dbReference type="Gene3D" id="3.40.1210.10">
    <property type="entry name" value="Survival protein SurE-like phosphatase/nucleotidase"/>
    <property type="match status" value="1"/>
</dbReference>
<evidence type="ECO:0000256" key="1">
    <source>
        <dbReference type="ARBA" id="ARBA00000815"/>
    </source>
</evidence>
<evidence type="ECO:0000256" key="7">
    <source>
        <dbReference type="HAMAP-Rule" id="MF_00060"/>
    </source>
</evidence>
<evidence type="ECO:0000313" key="9">
    <source>
        <dbReference type="EMBL" id="MCJ2379724.1"/>
    </source>
</evidence>
<accession>A0ABT0BY69</accession>